<evidence type="ECO:0000313" key="2">
    <source>
        <dbReference type="WBParaSite" id="JU765_v2.g17722.t1"/>
    </source>
</evidence>
<evidence type="ECO:0000313" key="1">
    <source>
        <dbReference type="Proteomes" id="UP000887576"/>
    </source>
</evidence>
<proteinExistence type="predicted"/>
<dbReference type="WBParaSite" id="JU765_v2.g17722.t1">
    <property type="protein sequence ID" value="JU765_v2.g17722.t1"/>
    <property type="gene ID" value="JU765_v2.g17722"/>
</dbReference>
<reference evidence="2" key="1">
    <citation type="submission" date="2022-11" db="UniProtKB">
        <authorList>
            <consortium name="WormBaseParasite"/>
        </authorList>
    </citation>
    <scope>IDENTIFICATION</scope>
</reference>
<organism evidence="1 2">
    <name type="scientific">Panagrolaimus sp. JU765</name>
    <dbReference type="NCBI Taxonomy" id="591449"/>
    <lineage>
        <taxon>Eukaryota</taxon>
        <taxon>Metazoa</taxon>
        <taxon>Ecdysozoa</taxon>
        <taxon>Nematoda</taxon>
        <taxon>Chromadorea</taxon>
        <taxon>Rhabditida</taxon>
        <taxon>Tylenchina</taxon>
        <taxon>Panagrolaimomorpha</taxon>
        <taxon>Panagrolaimoidea</taxon>
        <taxon>Panagrolaimidae</taxon>
        <taxon>Panagrolaimus</taxon>
    </lineage>
</organism>
<dbReference type="Proteomes" id="UP000887576">
    <property type="component" value="Unplaced"/>
</dbReference>
<accession>A0AC34QMJ5</accession>
<sequence length="724" mass="81983">MSDPTFKEFVSPSASVDRPDVEPFGSVNSDVLQFIPLGSGQEVGRSCHFLHFKGKRILLDCGIHPGMHGLDSLPFLDFVEVDQVDLLLVTHFHLDHCGALPWVLTKTNFRGRCFMTHATKAIYRIMLGDFVKVAKTGPGGEKVLYTEEDVEKSMAKIEVIDYKEQKEVNGIRFRPYVAGHVLGACMFMIEIDTVRILYTGDFSCEEDRHLRAAEVPETRPDILICESTYGVQTHESREVREQRFTETAKEIVTRGGRCLIPVFALGRAQELLLILDEYWRAHPELHSIPVYYASALAKKCLAVYQTFVNGMNDHVQRQLLYSNPFVFKHVNSLKNTDHFDETGPCVVLATPGMLQSGLSRQLFEQWAADSKNGCIVAGYCVEGTLAKHILSEPEEITTLSGRRIPMRMQVSYISFSAHTDFTQTSNFITRLKPHHIILVHGEQGEMARLKGGLQRLFEHNPDFSNLEIHMPRNTESLTLRFVSEKVARLVGSIVANLHTDDHIQGILMRRNFNYNVLLPQDLQEYSSLRTSSVSNFQTIYYSHSVEWLTFNLRTLDPHLQIEKLKNYEFPDYLSLDAKRRKTEMKMTDVTLFKMFEGVANVYFIPGENIVRICWMADTEADIFIETIVVCVLSAEESEGADKLQLPDITNYGVDTKTVLKSLIHDDAGKIEVDDENQVLKIESGDNAAENFTVESSSVSLETVLKTTVNQIQEHAKGLKSSVKK</sequence>
<name>A0AC34QMJ5_9BILA</name>
<protein>
    <submittedName>
        <fullName evidence="2">Cleavage and polyadenylation specificity factor subunit 3</fullName>
    </submittedName>
</protein>